<evidence type="ECO:0000313" key="4">
    <source>
        <dbReference type="Proteomes" id="UP000760860"/>
    </source>
</evidence>
<comment type="caution">
    <text evidence="3">The sequence shown here is derived from an EMBL/GenBank/DDBJ whole genome shotgun (WGS) entry which is preliminary data.</text>
</comment>
<dbReference type="Proteomes" id="UP000760860">
    <property type="component" value="Unassembled WGS sequence"/>
</dbReference>
<proteinExistence type="predicted"/>
<sequence length="104" mass="11180">MAKLVPVKEAPFSKILVAAALVVVANMVTALAVSSNIGFPLPFIFQAAGLEVVICVPVALVLVFGKAPFTSDSPCRPYLRRYQRHHAACMALVAITHSTKRFTI</sequence>
<accession>A0A8T1GVI2</accession>
<reference evidence="3" key="1">
    <citation type="submission" date="2018-05" db="EMBL/GenBank/DDBJ databases">
        <title>Effector identification in a new, highly contiguous assembly of the strawberry crown rot pathogen Phytophthora cactorum.</title>
        <authorList>
            <person name="Armitage A.D."/>
            <person name="Nellist C.F."/>
            <person name="Bates H."/>
            <person name="Vickerstaff R.J."/>
            <person name="Harrison R.J."/>
        </authorList>
    </citation>
    <scope>NUCLEOTIDE SEQUENCE</scope>
    <source>
        <strain evidence="2">4040</strain>
        <strain evidence="3">P421</strain>
    </source>
</reference>
<feature type="transmembrane region" description="Helical" evidence="1">
    <location>
        <begin position="43"/>
        <end position="64"/>
    </location>
</feature>
<evidence type="ECO:0000313" key="2">
    <source>
        <dbReference type="EMBL" id="KAG2876222.1"/>
    </source>
</evidence>
<name>A0A8T1GVI2_9STRA</name>
<keyword evidence="1" id="KW-0812">Transmembrane</keyword>
<dbReference type="EMBL" id="RCMV01003421">
    <property type="protein sequence ID" value="KAG3198869.1"/>
    <property type="molecule type" value="Genomic_DNA"/>
</dbReference>
<keyword evidence="1" id="KW-1133">Transmembrane helix</keyword>
<feature type="transmembrane region" description="Helical" evidence="1">
    <location>
        <begin position="12"/>
        <end position="37"/>
    </location>
</feature>
<protein>
    <submittedName>
        <fullName evidence="3">Uncharacterized protein</fullName>
    </submittedName>
</protein>
<evidence type="ECO:0000313" key="3">
    <source>
        <dbReference type="EMBL" id="KAG3198869.1"/>
    </source>
</evidence>
<dbReference type="AlphaFoldDB" id="A0A8T1GVI2"/>
<gene>
    <name evidence="2" type="ORF">PC117_g27283</name>
    <name evidence="3" type="ORF">PC129_g24255</name>
</gene>
<keyword evidence="1" id="KW-0472">Membrane</keyword>
<dbReference type="Proteomes" id="UP000736787">
    <property type="component" value="Unassembled WGS sequence"/>
</dbReference>
<evidence type="ECO:0000256" key="1">
    <source>
        <dbReference type="SAM" id="Phobius"/>
    </source>
</evidence>
<organism evidence="3 4">
    <name type="scientific">Phytophthora cactorum</name>
    <dbReference type="NCBI Taxonomy" id="29920"/>
    <lineage>
        <taxon>Eukaryota</taxon>
        <taxon>Sar</taxon>
        <taxon>Stramenopiles</taxon>
        <taxon>Oomycota</taxon>
        <taxon>Peronosporomycetes</taxon>
        <taxon>Peronosporales</taxon>
        <taxon>Peronosporaceae</taxon>
        <taxon>Phytophthora</taxon>
    </lineage>
</organism>
<dbReference type="EMBL" id="RCMK01003179">
    <property type="protein sequence ID" value="KAG2876222.1"/>
    <property type="molecule type" value="Genomic_DNA"/>
</dbReference>